<evidence type="ECO:0000313" key="4">
    <source>
        <dbReference type="Proteomes" id="UP000054558"/>
    </source>
</evidence>
<dbReference type="PANTHER" id="PTHR47446">
    <property type="entry name" value="RING-TYPE E3 UBIQUITIN TRANSFERASE"/>
    <property type="match status" value="1"/>
</dbReference>
<evidence type="ECO:0000259" key="2">
    <source>
        <dbReference type="Pfam" id="PF23568"/>
    </source>
</evidence>
<gene>
    <name evidence="3" type="ORF">KFL_001790190</name>
</gene>
<dbReference type="PANTHER" id="PTHR47446:SF2">
    <property type="entry name" value="RING-TYPE E3 UBIQUITIN TRANSFERASE"/>
    <property type="match status" value="1"/>
</dbReference>
<reference evidence="3 4" key="1">
    <citation type="journal article" date="2014" name="Nat. Commun.">
        <title>Klebsormidium flaccidum genome reveals primary factors for plant terrestrial adaptation.</title>
        <authorList>
            <person name="Hori K."/>
            <person name="Maruyama F."/>
            <person name="Fujisawa T."/>
            <person name="Togashi T."/>
            <person name="Yamamoto N."/>
            <person name="Seo M."/>
            <person name="Sato S."/>
            <person name="Yamada T."/>
            <person name="Mori H."/>
            <person name="Tajima N."/>
            <person name="Moriyama T."/>
            <person name="Ikeuchi M."/>
            <person name="Watanabe M."/>
            <person name="Wada H."/>
            <person name="Kobayashi K."/>
            <person name="Saito M."/>
            <person name="Masuda T."/>
            <person name="Sasaki-Sekimoto Y."/>
            <person name="Mashiguchi K."/>
            <person name="Awai K."/>
            <person name="Shimojima M."/>
            <person name="Masuda S."/>
            <person name="Iwai M."/>
            <person name="Nobusawa T."/>
            <person name="Narise T."/>
            <person name="Kondo S."/>
            <person name="Saito H."/>
            <person name="Sato R."/>
            <person name="Murakawa M."/>
            <person name="Ihara Y."/>
            <person name="Oshima-Yamada Y."/>
            <person name="Ohtaka K."/>
            <person name="Satoh M."/>
            <person name="Sonobe K."/>
            <person name="Ishii M."/>
            <person name="Ohtani R."/>
            <person name="Kanamori-Sato M."/>
            <person name="Honoki R."/>
            <person name="Miyazaki D."/>
            <person name="Mochizuki H."/>
            <person name="Umetsu J."/>
            <person name="Higashi K."/>
            <person name="Shibata D."/>
            <person name="Kamiya Y."/>
            <person name="Sato N."/>
            <person name="Nakamura Y."/>
            <person name="Tabata S."/>
            <person name="Ida S."/>
            <person name="Kurokawa K."/>
            <person name="Ohta H."/>
        </authorList>
    </citation>
    <scope>NUCLEOTIDE SEQUENCE [LARGE SCALE GENOMIC DNA]</scope>
    <source>
        <strain evidence="3 4">NIES-2285</strain>
    </source>
</reference>
<feature type="domain" description="Putative E3 ubiquitin-protein ligase LIN N-terminal" evidence="2">
    <location>
        <begin position="26"/>
        <end position="183"/>
    </location>
</feature>
<name>A0A1Y1I423_KLENI</name>
<keyword evidence="4" id="KW-1185">Reference proteome</keyword>
<proteinExistence type="predicted"/>
<dbReference type="AlphaFoldDB" id="A0A1Y1I423"/>
<dbReference type="STRING" id="105231.A0A1Y1I423"/>
<dbReference type="InterPro" id="IPR056512">
    <property type="entry name" value="LIN_N"/>
</dbReference>
<feature type="region of interest" description="Disordered" evidence="1">
    <location>
        <begin position="217"/>
        <end position="303"/>
    </location>
</feature>
<dbReference type="InterPro" id="IPR052858">
    <property type="entry name" value="E3_ubiquitin-ligase_LIN"/>
</dbReference>
<dbReference type="Pfam" id="PF23568">
    <property type="entry name" value="ARM_LIN"/>
    <property type="match status" value="1"/>
</dbReference>
<evidence type="ECO:0000256" key="1">
    <source>
        <dbReference type="SAM" id="MobiDB-lite"/>
    </source>
</evidence>
<dbReference type="OrthoDB" id="6252103at2759"/>
<feature type="compositionally biased region" description="Low complexity" evidence="1">
    <location>
        <begin position="239"/>
        <end position="251"/>
    </location>
</feature>
<protein>
    <recommendedName>
        <fullName evidence="2">Putative E3 ubiquitin-protein ligase LIN N-terminal domain-containing protein</fullName>
    </recommendedName>
</protein>
<sequence>MAVSVAAALLKPAVTTLAFESAQKYLHAYVERKGRGDDTRHDQLRQGLSSLLQLAEQDVLRDLNSGLAALEDSIESQNEGTRQSRLQFAEQQLLRCTHLDPSLSTGGQPNTYLMAVAHHKLALAGTLRGDRVIAAKHILKCFIADPRAARLELAPDLYQQLFEPRCTDILEWRDQEYNKIAGKYASKWLNFQSHVLKGASGAVSAWGKGVDWLLTKAQRDPRKKGSKASSPTAPIDFLDSSSGDDAGPSSATRPERTGGLNEPSWGDRGHRTHQPAMVTPIPYPNGGEGSAMQSGTAGRKPEVEYARAVTSRWSSQMDAQAREAEEQAVASGRVVKRVNEKKRAVDKAVEQKLDERCRQVADELLRGGSPGEINLRGAGRGGQAMQATIADASGGQAQVTFLSDSVQVHHLTAPS</sequence>
<evidence type="ECO:0000313" key="3">
    <source>
        <dbReference type="EMBL" id="GAQ84179.1"/>
    </source>
</evidence>
<dbReference type="Proteomes" id="UP000054558">
    <property type="component" value="Unassembled WGS sequence"/>
</dbReference>
<organism evidence="3 4">
    <name type="scientific">Klebsormidium nitens</name>
    <name type="common">Green alga</name>
    <name type="synonym">Ulothrix nitens</name>
    <dbReference type="NCBI Taxonomy" id="105231"/>
    <lineage>
        <taxon>Eukaryota</taxon>
        <taxon>Viridiplantae</taxon>
        <taxon>Streptophyta</taxon>
        <taxon>Klebsormidiophyceae</taxon>
        <taxon>Klebsormidiales</taxon>
        <taxon>Klebsormidiaceae</taxon>
        <taxon>Klebsormidium</taxon>
    </lineage>
</organism>
<accession>A0A1Y1I423</accession>
<dbReference type="EMBL" id="DF237128">
    <property type="protein sequence ID" value="GAQ84179.1"/>
    <property type="molecule type" value="Genomic_DNA"/>
</dbReference>